<protein>
    <submittedName>
        <fullName evidence="4">DNA-binding transcriptional regulator, AcrR family</fullName>
    </submittedName>
</protein>
<dbReference type="SUPFAM" id="SSF48498">
    <property type="entry name" value="Tetracyclin repressor-like, C-terminal domain"/>
    <property type="match status" value="1"/>
</dbReference>
<evidence type="ECO:0000256" key="1">
    <source>
        <dbReference type="ARBA" id="ARBA00023125"/>
    </source>
</evidence>
<keyword evidence="5" id="KW-1185">Reference proteome</keyword>
<reference evidence="4 5" key="1">
    <citation type="submission" date="2016-10" db="EMBL/GenBank/DDBJ databases">
        <authorList>
            <person name="de Groot N.N."/>
        </authorList>
    </citation>
    <scope>NUCLEOTIDE SEQUENCE [LARGE SCALE GENOMIC DNA]</scope>
    <source>
        <strain evidence="4 5">DSM 24015</strain>
    </source>
</reference>
<gene>
    <name evidence="4" type="ORF">SAMN05421544_11534</name>
</gene>
<dbReference type="InterPro" id="IPR036271">
    <property type="entry name" value="Tet_transcr_reg_TetR-rel_C_sf"/>
</dbReference>
<dbReference type="InterPro" id="IPR050109">
    <property type="entry name" value="HTH-type_TetR-like_transc_reg"/>
</dbReference>
<dbReference type="Gene3D" id="1.10.357.10">
    <property type="entry name" value="Tetracycline Repressor, domain 2"/>
    <property type="match status" value="1"/>
</dbReference>
<dbReference type="InterPro" id="IPR001647">
    <property type="entry name" value="HTH_TetR"/>
</dbReference>
<dbReference type="Proteomes" id="UP000198517">
    <property type="component" value="Unassembled WGS sequence"/>
</dbReference>
<accession>A0A1G7EDG5</accession>
<sequence>MKQLSKEEYIMSVAEKLFAERGFEATSIRDISAAANINVSMISYYFGSKEMLYEKIFEYRMKWGTGFIKEIMAKQELNEWEKLIGIITSHIERLQILPHFYVVLQTEQLISKNPKIKEFIKKFKLSFLSVYESLLEEGCRKKIFTKKPSVDILHAIVAGTLFYAVRNIPLYSEFAKSESMEIFIPEFINELKNKLIETLKTLLGYEEK</sequence>
<dbReference type="OrthoDB" id="9789566at2"/>
<dbReference type="PRINTS" id="PR00455">
    <property type="entry name" value="HTHTETR"/>
</dbReference>
<evidence type="ECO:0000259" key="3">
    <source>
        <dbReference type="PROSITE" id="PS50977"/>
    </source>
</evidence>
<dbReference type="GO" id="GO:0003677">
    <property type="term" value="F:DNA binding"/>
    <property type="evidence" value="ECO:0007669"/>
    <property type="project" value="UniProtKB-UniRule"/>
</dbReference>
<feature type="DNA-binding region" description="H-T-H motif" evidence="2">
    <location>
        <begin position="27"/>
        <end position="46"/>
    </location>
</feature>
<evidence type="ECO:0000256" key="2">
    <source>
        <dbReference type="PROSITE-ProRule" id="PRU00335"/>
    </source>
</evidence>
<dbReference type="PANTHER" id="PTHR30328:SF54">
    <property type="entry name" value="HTH-TYPE TRANSCRIPTIONAL REPRESSOR SCO4008"/>
    <property type="match status" value="1"/>
</dbReference>
<name>A0A1G7EDG5_9FLAO</name>
<proteinExistence type="predicted"/>
<evidence type="ECO:0000313" key="5">
    <source>
        <dbReference type="Proteomes" id="UP000198517"/>
    </source>
</evidence>
<dbReference type="Pfam" id="PF00440">
    <property type="entry name" value="TetR_N"/>
    <property type="match status" value="1"/>
</dbReference>
<dbReference type="Pfam" id="PF08359">
    <property type="entry name" value="TetR_C_4"/>
    <property type="match status" value="1"/>
</dbReference>
<dbReference type="PANTHER" id="PTHR30328">
    <property type="entry name" value="TRANSCRIPTIONAL REPRESSOR"/>
    <property type="match status" value="1"/>
</dbReference>
<dbReference type="InterPro" id="IPR009057">
    <property type="entry name" value="Homeodomain-like_sf"/>
</dbReference>
<organism evidence="4 5">
    <name type="scientific">Riemerella columbipharyngis</name>
    <dbReference type="NCBI Taxonomy" id="1071918"/>
    <lineage>
        <taxon>Bacteria</taxon>
        <taxon>Pseudomonadati</taxon>
        <taxon>Bacteroidota</taxon>
        <taxon>Flavobacteriia</taxon>
        <taxon>Flavobacteriales</taxon>
        <taxon>Weeksellaceae</taxon>
        <taxon>Riemerella</taxon>
    </lineage>
</organism>
<dbReference type="PROSITE" id="PS50977">
    <property type="entry name" value="HTH_TETR_2"/>
    <property type="match status" value="1"/>
</dbReference>
<dbReference type="InterPro" id="IPR013570">
    <property type="entry name" value="Tscrpt_reg_YsiA_C"/>
</dbReference>
<dbReference type="RefSeq" id="WP_092737354.1">
    <property type="nucleotide sequence ID" value="NZ_FNAS01000015.1"/>
</dbReference>
<dbReference type="STRING" id="1071918.SAMN05421544_11534"/>
<dbReference type="EMBL" id="FNAS01000015">
    <property type="protein sequence ID" value="SDE61719.1"/>
    <property type="molecule type" value="Genomic_DNA"/>
</dbReference>
<keyword evidence="1 2" id="KW-0238">DNA-binding</keyword>
<evidence type="ECO:0000313" key="4">
    <source>
        <dbReference type="EMBL" id="SDE61719.1"/>
    </source>
</evidence>
<feature type="domain" description="HTH tetR-type" evidence="3">
    <location>
        <begin position="4"/>
        <end position="64"/>
    </location>
</feature>
<dbReference type="AlphaFoldDB" id="A0A1G7EDG5"/>
<dbReference type="SUPFAM" id="SSF46689">
    <property type="entry name" value="Homeodomain-like"/>
    <property type="match status" value="1"/>
</dbReference>